<feature type="non-terminal residue" evidence="2">
    <location>
        <position position="411"/>
    </location>
</feature>
<evidence type="ECO:0008006" key="3">
    <source>
        <dbReference type="Google" id="ProtNLM"/>
    </source>
</evidence>
<organism evidence="2">
    <name type="scientific">marine sediment metagenome</name>
    <dbReference type="NCBI Taxonomy" id="412755"/>
    <lineage>
        <taxon>unclassified sequences</taxon>
        <taxon>metagenomes</taxon>
        <taxon>ecological metagenomes</taxon>
    </lineage>
</organism>
<dbReference type="AlphaFoldDB" id="A0A0F9AZB4"/>
<dbReference type="EMBL" id="LAZR01052083">
    <property type="protein sequence ID" value="KKK83739.1"/>
    <property type="molecule type" value="Genomic_DNA"/>
</dbReference>
<feature type="region of interest" description="Disordered" evidence="1">
    <location>
        <begin position="183"/>
        <end position="203"/>
    </location>
</feature>
<feature type="non-terminal residue" evidence="2">
    <location>
        <position position="1"/>
    </location>
</feature>
<dbReference type="InterPro" id="IPR027417">
    <property type="entry name" value="P-loop_NTPase"/>
</dbReference>
<protein>
    <recommendedName>
        <fullName evidence="3">SF4 helicase domain-containing protein</fullName>
    </recommendedName>
</protein>
<proteinExistence type="predicted"/>
<sequence length="411" mass="46870">TKSGGYHLIYRAPNIMGNKKLAKSAETKEAIIETRGEGGYIAIAPTPGYTFDRGSLADIPMLTADERNHLISQAITFNEVEEKVYYSDNCFEAYNERGDVLKLLQGHGWVIKKDNGDKVLLKRPGDTDSMWSADYTRSKNWFTVFSTSTVFESLKAYKPANVFAMLECEGDLKLTAKKLKELGFGSDGPPRTEANSAPKPQPKTKEVVIPDDFIASKAELDGYVDKVRSGDIEMGLTTGFIEFDKYFRFKLNNFVICNGHDNVGKSVFIWFLAMISARKHGWKWIIYAAENRVGFAFNKLVEFYVGKPIIELTVEELTEAKKFVHEHFTFLKNEDIYSYKQILKMGEELCKKSSYQGLFVDPYNSLDVDMGEYNRESTHDYHYKATSEFRLFSKKYCGIWISCHAVTYALR</sequence>
<name>A0A0F9AZB4_9ZZZZ</name>
<dbReference type="Gene3D" id="3.40.50.300">
    <property type="entry name" value="P-loop containing nucleotide triphosphate hydrolases"/>
    <property type="match status" value="1"/>
</dbReference>
<reference evidence="2" key="1">
    <citation type="journal article" date="2015" name="Nature">
        <title>Complex archaea that bridge the gap between prokaryotes and eukaryotes.</title>
        <authorList>
            <person name="Spang A."/>
            <person name="Saw J.H."/>
            <person name="Jorgensen S.L."/>
            <person name="Zaremba-Niedzwiedzka K."/>
            <person name="Martijn J."/>
            <person name="Lind A.E."/>
            <person name="van Eijk R."/>
            <person name="Schleper C."/>
            <person name="Guy L."/>
            <person name="Ettema T.J."/>
        </authorList>
    </citation>
    <scope>NUCLEOTIDE SEQUENCE</scope>
</reference>
<evidence type="ECO:0000313" key="2">
    <source>
        <dbReference type="EMBL" id="KKK83739.1"/>
    </source>
</evidence>
<accession>A0A0F9AZB4</accession>
<comment type="caution">
    <text evidence="2">The sequence shown here is derived from an EMBL/GenBank/DDBJ whole genome shotgun (WGS) entry which is preliminary data.</text>
</comment>
<evidence type="ECO:0000256" key="1">
    <source>
        <dbReference type="SAM" id="MobiDB-lite"/>
    </source>
</evidence>
<gene>
    <name evidence="2" type="ORF">LCGC14_2790360</name>
</gene>